<dbReference type="PIRSF" id="PIRSF006060">
    <property type="entry name" value="AA_transporter"/>
    <property type="match status" value="1"/>
</dbReference>
<organism evidence="8 9">
    <name type="scientific">Pseudomicrostroma glucosiphilum</name>
    <dbReference type="NCBI Taxonomy" id="1684307"/>
    <lineage>
        <taxon>Eukaryota</taxon>
        <taxon>Fungi</taxon>
        <taxon>Dikarya</taxon>
        <taxon>Basidiomycota</taxon>
        <taxon>Ustilaginomycotina</taxon>
        <taxon>Exobasidiomycetes</taxon>
        <taxon>Microstromatales</taxon>
        <taxon>Microstromatales incertae sedis</taxon>
        <taxon>Pseudomicrostroma</taxon>
    </lineage>
</organism>
<evidence type="ECO:0000256" key="3">
    <source>
        <dbReference type="ARBA" id="ARBA00022692"/>
    </source>
</evidence>
<evidence type="ECO:0000256" key="1">
    <source>
        <dbReference type="ARBA" id="ARBA00004141"/>
    </source>
</evidence>
<evidence type="ECO:0000256" key="6">
    <source>
        <dbReference type="SAM" id="MobiDB-lite"/>
    </source>
</evidence>
<dbReference type="GO" id="GO:0006865">
    <property type="term" value="P:amino acid transport"/>
    <property type="evidence" value="ECO:0007669"/>
    <property type="project" value="InterPro"/>
</dbReference>
<accession>A0A316UAX7</accession>
<evidence type="ECO:0000256" key="2">
    <source>
        <dbReference type="ARBA" id="ARBA00022448"/>
    </source>
</evidence>
<name>A0A316UAX7_9BASI</name>
<comment type="subcellular location">
    <subcellularLocation>
        <location evidence="1">Membrane</location>
        <topology evidence="1">Multi-pass membrane protein</topology>
    </subcellularLocation>
</comment>
<dbReference type="RefSeq" id="XP_025349154.1">
    <property type="nucleotide sequence ID" value="XM_025490245.1"/>
</dbReference>
<dbReference type="PANTHER" id="PTHR45649">
    <property type="entry name" value="AMINO-ACID PERMEASE BAT1"/>
    <property type="match status" value="1"/>
</dbReference>
<dbReference type="STRING" id="1684307.A0A316UAX7"/>
<feature type="transmembrane region" description="Helical" evidence="7">
    <location>
        <begin position="90"/>
        <end position="109"/>
    </location>
</feature>
<dbReference type="GO" id="GO:0016020">
    <property type="term" value="C:membrane"/>
    <property type="evidence" value="ECO:0007669"/>
    <property type="project" value="UniProtKB-SubCell"/>
</dbReference>
<evidence type="ECO:0000256" key="4">
    <source>
        <dbReference type="ARBA" id="ARBA00022989"/>
    </source>
</evidence>
<feature type="transmembrane region" description="Helical" evidence="7">
    <location>
        <begin position="459"/>
        <end position="479"/>
    </location>
</feature>
<gene>
    <name evidence="8" type="ORF">BCV69DRAFT_247329</name>
</gene>
<keyword evidence="5 7" id="KW-0472">Membrane</keyword>
<feature type="transmembrane region" description="Helical" evidence="7">
    <location>
        <begin position="210"/>
        <end position="229"/>
    </location>
</feature>
<dbReference type="PANTHER" id="PTHR45649:SF9">
    <property type="entry name" value="AMINO-ACID PERMEASE 2"/>
    <property type="match status" value="1"/>
</dbReference>
<keyword evidence="9" id="KW-1185">Reference proteome</keyword>
<dbReference type="OrthoDB" id="10054429at2759"/>
<dbReference type="AlphaFoldDB" id="A0A316UAX7"/>
<keyword evidence="3 7" id="KW-0812">Transmembrane</keyword>
<dbReference type="EMBL" id="KZ819324">
    <property type="protein sequence ID" value="PWN21994.1"/>
    <property type="molecule type" value="Genomic_DNA"/>
</dbReference>
<feature type="transmembrane region" description="Helical" evidence="7">
    <location>
        <begin position="183"/>
        <end position="204"/>
    </location>
</feature>
<feature type="transmembrane region" description="Helical" evidence="7">
    <location>
        <begin position="342"/>
        <end position="362"/>
    </location>
</feature>
<protein>
    <submittedName>
        <fullName evidence="8">Amino acid transporter</fullName>
    </submittedName>
</protein>
<feature type="region of interest" description="Disordered" evidence="6">
    <location>
        <begin position="1"/>
        <end position="39"/>
    </location>
</feature>
<feature type="transmembrane region" description="Helical" evidence="7">
    <location>
        <begin position="418"/>
        <end position="439"/>
    </location>
</feature>
<feature type="transmembrane region" description="Helical" evidence="7">
    <location>
        <begin position="287"/>
        <end position="314"/>
    </location>
</feature>
<dbReference type="GeneID" id="37011979"/>
<dbReference type="InterPro" id="IPR004840">
    <property type="entry name" value="Amino_acid_permease_CS"/>
</dbReference>
<evidence type="ECO:0000256" key="7">
    <source>
        <dbReference type="SAM" id="Phobius"/>
    </source>
</evidence>
<feature type="compositionally biased region" description="Basic and acidic residues" evidence="6">
    <location>
        <begin position="7"/>
        <end position="23"/>
    </location>
</feature>
<reference evidence="8 9" key="1">
    <citation type="journal article" date="2018" name="Mol. Biol. Evol.">
        <title>Broad Genomic Sampling Reveals a Smut Pathogenic Ancestry of the Fungal Clade Ustilaginomycotina.</title>
        <authorList>
            <person name="Kijpornyongpan T."/>
            <person name="Mondo S.J."/>
            <person name="Barry K."/>
            <person name="Sandor L."/>
            <person name="Lee J."/>
            <person name="Lipzen A."/>
            <person name="Pangilinan J."/>
            <person name="LaButti K."/>
            <person name="Hainaut M."/>
            <person name="Henrissat B."/>
            <person name="Grigoriev I.V."/>
            <person name="Spatafora J.W."/>
            <person name="Aime M.C."/>
        </authorList>
    </citation>
    <scope>NUCLEOTIDE SEQUENCE [LARGE SCALE GENOMIC DNA]</scope>
    <source>
        <strain evidence="8 9">MCA 4718</strain>
    </source>
</reference>
<keyword evidence="2" id="KW-0813">Transport</keyword>
<dbReference type="PROSITE" id="PS00218">
    <property type="entry name" value="AMINO_ACID_PERMEASE_1"/>
    <property type="match status" value="1"/>
</dbReference>
<dbReference type="Gene3D" id="1.20.1740.10">
    <property type="entry name" value="Amino acid/polyamine transporter I"/>
    <property type="match status" value="1"/>
</dbReference>
<dbReference type="Proteomes" id="UP000245942">
    <property type="component" value="Unassembled WGS sequence"/>
</dbReference>
<evidence type="ECO:0000313" key="8">
    <source>
        <dbReference type="EMBL" id="PWN21994.1"/>
    </source>
</evidence>
<feature type="transmembrane region" description="Helical" evidence="7">
    <location>
        <begin position="392"/>
        <end position="412"/>
    </location>
</feature>
<evidence type="ECO:0000313" key="9">
    <source>
        <dbReference type="Proteomes" id="UP000245942"/>
    </source>
</evidence>
<feature type="transmembrane region" description="Helical" evidence="7">
    <location>
        <begin position="499"/>
        <end position="518"/>
    </location>
</feature>
<sequence length="549" mass="59511">MASDSSHPSEKDAGKRFPEEPSVQHRPVSVGGTTDDDADERLANMGYKNEFKREFASLSTFSFAMAIMGLISSVITTFNTPWVSGGGPSVIWTWFMGSIMNMTLGVAIGELVSAYPSAGGLYTVSGLVVPKRWAPMVAYGVGWANGLGQIAGICGTAYGLASMIMSWAYVISNGSYVATTGEIVGVFCAIMVIAGILNSFPTSWLARFTASYVFVNIITTIVVAILVLARTPRDEFLSGEAAFGTIVNNSGWSDSLAFLIGLQMVQFVMTDYDATAHISEEVHKAAIAAPVAIVQAVFATGLLGFFLNICLVFASGDIGVDLTVWPGELAVAQILLNRGGKVAFLVVWPFACCVAFFVVVTATQANARSFYALARDRAIPVFFAKVNKKTRITLNAVWLVVILNIVLVMLAFASYYAVAAVFALAALGMDLSYWVPILCRQIFSEHPDVQFHQNRGPFYLGNGLFGKVINWIAIFWTLFEVTILAIPTFTPVTAITMNWASVVFFGVMILSYIWYALYAHKHYRGPGGYAHEHNAHSVVVQEVLAKESH</sequence>
<feature type="transmembrane region" description="Helical" evidence="7">
    <location>
        <begin position="150"/>
        <end position="171"/>
    </location>
</feature>
<dbReference type="Pfam" id="PF13520">
    <property type="entry name" value="AA_permease_2"/>
    <property type="match status" value="1"/>
</dbReference>
<proteinExistence type="predicted"/>
<feature type="transmembrane region" description="Helical" evidence="7">
    <location>
        <begin position="55"/>
        <end position="78"/>
    </location>
</feature>
<dbReference type="GO" id="GO:0022857">
    <property type="term" value="F:transmembrane transporter activity"/>
    <property type="evidence" value="ECO:0007669"/>
    <property type="project" value="InterPro"/>
</dbReference>
<dbReference type="InterPro" id="IPR002293">
    <property type="entry name" value="AA/rel_permease1"/>
</dbReference>
<keyword evidence="4 7" id="KW-1133">Transmembrane helix</keyword>
<evidence type="ECO:0000256" key="5">
    <source>
        <dbReference type="ARBA" id="ARBA00023136"/>
    </source>
</evidence>